<sequence length="359" mass="38884">MIELGGCWTIGAAERLDKELTVIHDGTSTKYIFNLSGLERLDTAGAWLIYRTRKSLESGDTEVVLEGVKPEYGILLDEVAANDQTPPPLPHANQLLEWVAHTGEMTLDALARARDFLGFFGLVLLTLSRSVSHPARLRIVPMIHHMEKVGLNALPIVGLISFLIGVVIAYQGASQMKQFGAEVFVVNLIAVSILREIGILLAAIVIAGRSASAFTAQIGAMKVNEEIDAMRTLGLDPIEVLVLPRLLALVLAMPLLAFFADMIGLLGGGLMTWIVLDIRPDQFIERLSDAVSLWSFWIGIIKAPFFAVIIALVGCYEGFQVGGSAESVGHMTSRSVVESIFLVIVADAIFSIFFQLAGV</sequence>
<name>A0A6L8W8Z6_9PROT</name>
<dbReference type="GO" id="GO:0043190">
    <property type="term" value="C:ATP-binding cassette (ABC) transporter complex"/>
    <property type="evidence" value="ECO:0007669"/>
    <property type="project" value="InterPro"/>
</dbReference>
<reference evidence="4 5" key="1">
    <citation type="submission" date="2019-12" db="EMBL/GenBank/DDBJ databases">
        <title>Snethiella sp. nov. sp. isolated from sea sand.</title>
        <authorList>
            <person name="Kim J."/>
            <person name="Jeong S.E."/>
            <person name="Jung H.S."/>
            <person name="Jeon C.O."/>
        </authorList>
    </citation>
    <scope>NUCLEOTIDE SEQUENCE [LARGE SCALE GENOMIC DNA]</scope>
    <source>
        <strain evidence="4 5">DP05</strain>
    </source>
</reference>
<evidence type="ECO:0000313" key="4">
    <source>
        <dbReference type="EMBL" id="MZR31575.1"/>
    </source>
</evidence>
<dbReference type="InterPro" id="IPR036513">
    <property type="entry name" value="STAS_dom_sf"/>
</dbReference>
<dbReference type="PANTHER" id="PTHR30188">
    <property type="entry name" value="ABC TRANSPORTER PERMEASE PROTEIN-RELATED"/>
    <property type="match status" value="1"/>
</dbReference>
<keyword evidence="2" id="KW-0812">Transmembrane</keyword>
<keyword evidence="2" id="KW-0472">Membrane</keyword>
<organism evidence="4 5">
    <name type="scientific">Sneathiella litorea</name>
    <dbReference type="NCBI Taxonomy" id="2606216"/>
    <lineage>
        <taxon>Bacteria</taxon>
        <taxon>Pseudomonadati</taxon>
        <taxon>Pseudomonadota</taxon>
        <taxon>Alphaproteobacteria</taxon>
        <taxon>Sneathiellales</taxon>
        <taxon>Sneathiellaceae</taxon>
        <taxon>Sneathiella</taxon>
    </lineage>
</organism>
<feature type="transmembrane region" description="Helical" evidence="2">
    <location>
        <begin position="246"/>
        <end position="274"/>
    </location>
</feature>
<dbReference type="Pfam" id="PF01740">
    <property type="entry name" value="STAS"/>
    <property type="match status" value="1"/>
</dbReference>
<accession>A0A6L8W8Z6</accession>
<dbReference type="InterPro" id="IPR003453">
    <property type="entry name" value="ABC_MlaE_roteobac"/>
</dbReference>
<feature type="transmembrane region" description="Helical" evidence="2">
    <location>
        <begin position="184"/>
        <end position="207"/>
    </location>
</feature>
<evidence type="ECO:0000256" key="2">
    <source>
        <dbReference type="RuleBase" id="RU362044"/>
    </source>
</evidence>
<dbReference type="SUPFAM" id="SSF52091">
    <property type="entry name" value="SpoIIaa-like"/>
    <property type="match status" value="1"/>
</dbReference>
<dbReference type="GO" id="GO:0005548">
    <property type="term" value="F:phospholipid transporter activity"/>
    <property type="evidence" value="ECO:0007669"/>
    <property type="project" value="TreeGrafter"/>
</dbReference>
<dbReference type="PROSITE" id="PS50801">
    <property type="entry name" value="STAS"/>
    <property type="match status" value="1"/>
</dbReference>
<feature type="transmembrane region" description="Helical" evidence="2">
    <location>
        <begin position="294"/>
        <end position="316"/>
    </location>
</feature>
<dbReference type="PANTHER" id="PTHR30188:SF3">
    <property type="entry name" value="ABC TRANSPORTER PERMEASE"/>
    <property type="match status" value="1"/>
</dbReference>
<comment type="subcellular location">
    <subcellularLocation>
        <location evidence="2">Cell inner membrane</location>
        <topology evidence="2">Multi-pass membrane protein</topology>
    </subcellularLocation>
</comment>
<keyword evidence="2" id="KW-0997">Cell inner membrane</keyword>
<evidence type="ECO:0000259" key="3">
    <source>
        <dbReference type="PROSITE" id="PS50801"/>
    </source>
</evidence>
<dbReference type="InterPro" id="IPR002645">
    <property type="entry name" value="STAS_dom"/>
</dbReference>
<keyword evidence="5" id="KW-1185">Reference proteome</keyword>
<dbReference type="AlphaFoldDB" id="A0A6L8W8Z6"/>
<comment type="caution">
    <text evidence="4">The sequence shown here is derived from an EMBL/GenBank/DDBJ whole genome shotgun (WGS) entry which is preliminary data.</text>
</comment>
<dbReference type="NCBIfam" id="TIGR00056">
    <property type="entry name" value="MlaE family lipid ABC transporter permease subunit"/>
    <property type="match status" value="1"/>
</dbReference>
<feature type="domain" description="STAS" evidence="3">
    <location>
        <begin position="1"/>
        <end position="71"/>
    </location>
</feature>
<feature type="transmembrane region" description="Helical" evidence="2">
    <location>
        <begin position="336"/>
        <end position="357"/>
    </location>
</feature>
<keyword evidence="2" id="KW-1003">Cell membrane</keyword>
<comment type="function">
    <text evidence="1">Could be part of an ABC transporter complex.</text>
</comment>
<gene>
    <name evidence="4" type="ORF">GQE98_13115</name>
</gene>
<proteinExistence type="inferred from homology"/>
<dbReference type="Pfam" id="PF02405">
    <property type="entry name" value="MlaE"/>
    <property type="match status" value="1"/>
</dbReference>
<keyword evidence="2" id="KW-1133">Transmembrane helix</keyword>
<dbReference type="EMBL" id="WTUW01000002">
    <property type="protein sequence ID" value="MZR31575.1"/>
    <property type="molecule type" value="Genomic_DNA"/>
</dbReference>
<dbReference type="InterPro" id="IPR030802">
    <property type="entry name" value="Permease_MalE"/>
</dbReference>
<evidence type="ECO:0000256" key="1">
    <source>
        <dbReference type="ARBA" id="ARBA00003787"/>
    </source>
</evidence>
<evidence type="ECO:0000313" key="5">
    <source>
        <dbReference type="Proteomes" id="UP000476030"/>
    </source>
</evidence>
<protein>
    <submittedName>
        <fullName evidence="4">MlaE family lipid ABC transporter permease subunit</fullName>
    </submittedName>
</protein>
<feature type="transmembrane region" description="Helical" evidence="2">
    <location>
        <begin position="153"/>
        <end position="172"/>
    </location>
</feature>
<dbReference type="Proteomes" id="UP000476030">
    <property type="component" value="Unassembled WGS sequence"/>
</dbReference>
<comment type="similarity">
    <text evidence="2">Belongs to the MlaE permease family.</text>
</comment>